<dbReference type="Proteomes" id="UP001266305">
    <property type="component" value="Unassembled WGS sequence"/>
</dbReference>
<protein>
    <submittedName>
        <fullName evidence="2">N-terminal EF-hand calcium-binding protein 1</fullName>
    </submittedName>
</protein>
<gene>
    <name evidence="2" type="primary">NECAB1</name>
    <name evidence="2" type="ORF">P7K49_026957</name>
</gene>
<dbReference type="InterPro" id="IPR007138">
    <property type="entry name" value="ABM_dom"/>
</dbReference>
<organism evidence="2 3">
    <name type="scientific">Saguinus oedipus</name>
    <name type="common">Cotton-top tamarin</name>
    <name type="synonym">Oedipomidas oedipus</name>
    <dbReference type="NCBI Taxonomy" id="9490"/>
    <lineage>
        <taxon>Eukaryota</taxon>
        <taxon>Metazoa</taxon>
        <taxon>Chordata</taxon>
        <taxon>Craniata</taxon>
        <taxon>Vertebrata</taxon>
        <taxon>Euteleostomi</taxon>
        <taxon>Mammalia</taxon>
        <taxon>Eutheria</taxon>
        <taxon>Euarchontoglires</taxon>
        <taxon>Primates</taxon>
        <taxon>Haplorrhini</taxon>
        <taxon>Platyrrhini</taxon>
        <taxon>Cebidae</taxon>
        <taxon>Callitrichinae</taxon>
        <taxon>Saguinus</taxon>
    </lineage>
</organism>
<evidence type="ECO:0000313" key="3">
    <source>
        <dbReference type="Proteomes" id="UP001266305"/>
    </source>
</evidence>
<dbReference type="PROSITE" id="PS51725">
    <property type="entry name" value="ABM"/>
    <property type="match status" value="1"/>
</dbReference>
<comment type="caution">
    <text evidence="2">The sequence shown here is derived from an EMBL/GenBank/DDBJ whole genome shotgun (WGS) entry which is preliminary data.</text>
</comment>
<feature type="domain" description="ABM" evidence="1">
    <location>
        <begin position="50"/>
        <end position="150"/>
    </location>
</feature>
<evidence type="ECO:0000313" key="2">
    <source>
        <dbReference type="EMBL" id="KAK2095541.1"/>
    </source>
</evidence>
<dbReference type="PANTHER" id="PTHR12178">
    <property type="entry name" value="EF-HAND DOMAIN-CONTAINING PROTEIN"/>
    <property type="match status" value="1"/>
</dbReference>
<keyword evidence="3" id="KW-1185">Reference proteome</keyword>
<dbReference type="InterPro" id="IPR011008">
    <property type="entry name" value="Dimeric_a/b-barrel"/>
</dbReference>
<dbReference type="SUPFAM" id="SSF54909">
    <property type="entry name" value="Dimeric alpha+beta barrel"/>
    <property type="match status" value="1"/>
</dbReference>
<dbReference type="EMBL" id="JASSZA010000013">
    <property type="protein sequence ID" value="KAK2095541.1"/>
    <property type="molecule type" value="Genomic_DNA"/>
</dbReference>
<dbReference type="InterPro" id="IPR039862">
    <property type="entry name" value="NECAB1/2/3"/>
</dbReference>
<reference evidence="2 3" key="1">
    <citation type="submission" date="2023-05" db="EMBL/GenBank/DDBJ databases">
        <title>B98-5 Cell Line De Novo Hybrid Assembly: An Optical Mapping Approach.</title>
        <authorList>
            <person name="Kananen K."/>
            <person name="Auerbach J.A."/>
            <person name="Kautto E."/>
            <person name="Blachly J.S."/>
        </authorList>
    </citation>
    <scope>NUCLEOTIDE SEQUENCE [LARGE SCALE GENOMIC DNA]</scope>
    <source>
        <strain evidence="2">B95-8</strain>
        <tissue evidence="2">Cell line</tissue>
    </source>
</reference>
<proteinExistence type="predicted"/>
<sequence length="150" mass="17416">MDSHSQNEVLRDEALGFTGDISVIHCADYMIEEGETHLLSYNESTNLHIMLVQRQMSVIEEDLEEFQLALKHYVESASSQSGCLRSSLEKQLMKSLKHKADISTQKLSNESRYMIYEFWENSTVWNSFMVDPEQQLDVPRHFLYGSKCKT</sequence>
<name>A0ABQ9UF67_SAGOE</name>
<accession>A0ABQ9UF67</accession>
<dbReference type="PANTHER" id="PTHR12178:SF11">
    <property type="entry name" value="N-TERMINAL EF-HAND CALCIUM-BINDING PROTEIN 1"/>
    <property type="match status" value="1"/>
</dbReference>
<feature type="non-terminal residue" evidence="2">
    <location>
        <position position="150"/>
    </location>
</feature>
<evidence type="ECO:0000259" key="1">
    <source>
        <dbReference type="PROSITE" id="PS51725"/>
    </source>
</evidence>
<dbReference type="Pfam" id="PF03992">
    <property type="entry name" value="ABM"/>
    <property type="match status" value="1"/>
</dbReference>